<dbReference type="PANTHER" id="PTHR46112">
    <property type="entry name" value="AMINOPEPTIDASE"/>
    <property type="match status" value="1"/>
</dbReference>
<accession>A0A7Y2KR60</accession>
<dbReference type="InterPro" id="IPR029149">
    <property type="entry name" value="Creatin/AminoP/Spt16_N"/>
</dbReference>
<dbReference type="GO" id="GO:0004177">
    <property type="term" value="F:aminopeptidase activity"/>
    <property type="evidence" value="ECO:0007669"/>
    <property type="project" value="UniProtKB-KW"/>
</dbReference>
<keyword evidence="3" id="KW-0031">Aminopeptidase</keyword>
<protein>
    <submittedName>
        <fullName evidence="3">Aminopeptidase P family protein</fullName>
    </submittedName>
</protein>
<evidence type="ECO:0000313" key="4">
    <source>
        <dbReference type="Proteomes" id="UP000550136"/>
    </source>
</evidence>
<dbReference type="InterPro" id="IPR036005">
    <property type="entry name" value="Creatinase/aminopeptidase-like"/>
</dbReference>
<evidence type="ECO:0000313" key="3">
    <source>
        <dbReference type="EMBL" id="NNG58592.1"/>
    </source>
</evidence>
<reference evidence="3 4" key="1">
    <citation type="submission" date="2020-05" db="EMBL/GenBank/DDBJ databases">
        <title>Draft Genome Sequences of Sphingomonas sp. Isolated from the International Space Station.</title>
        <authorList>
            <person name="Bijlani S."/>
            <person name="Singh N.K."/>
            <person name="Mason C.E."/>
            <person name="Wang C.C."/>
            <person name="Venkateswaran K."/>
        </authorList>
    </citation>
    <scope>NUCLEOTIDE SEQUENCE [LARGE SCALE GENOMIC DNA]</scope>
    <source>
        <strain evidence="3 4">FKI-L5-BR-P1</strain>
    </source>
</reference>
<feature type="domain" description="Peptidase M24" evidence="1">
    <location>
        <begin position="172"/>
        <end position="378"/>
    </location>
</feature>
<dbReference type="SUPFAM" id="SSF53092">
    <property type="entry name" value="Creatinase/prolidase N-terminal domain"/>
    <property type="match status" value="1"/>
</dbReference>
<keyword evidence="3" id="KW-0645">Protease</keyword>
<dbReference type="EMBL" id="JABEOU010000038">
    <property type="protein sequence ID" value="NNG58592.1"/>
    <property type="molecule type" value="Genomic_DNA"/>
</dbReference>
<dbReference type="InterPro" id="IPR050659">
    <property type="entry name" value="Peptidase_M24B"/>
</dbReference>
<dbReference type="InterPro" id="IPR000994">
    <property type="entry name" value="Pept_M24"/>
</dbReference>
<dbReference type="PANTHER" id="PTHR46112:SF3">
    <property type="entry name" value="AMINOPEPTIDASE YPDF"/>
    <property type="match status" value="1"/>
</dbReference>
<dbReference type="AlphaFoldDB" id="A0A7Y2KR60"/>
<organism evidence="3 4">
    <name type="scientific">Sphingomonas paucimobilis</name>
    <name type="common">Pseudomonas paucimobilis</name>
    <dbReference type="NCBI Taxonomy" id="13689"/>
    <lineage>
        <taxon>Bacteria</taxon>
        <taxon>Pseudomonadati</taxon>
        <taxon>Pseudomonadota</taxon>
        <taxon>Alphaproteobacteria</taxon>
        <taxon>Sphingomonadales</taxon>
        <taxon>Sphingomonadaceae</taxon>
        <taxon>Sphingomonas</taxon>
    </lineage>
</organism>
<sequence>MIGGSNAAAELSGLDRWSDPAPAVSSEERLRRIDRARALMKEQGVDALLIGAGPSLSYFTGIGWGMIERLVAMVLTPRGEPFLICPTFEVGSLEAILPIPVETRLWEEDEDPFRQVAGILRQERSTQLAIDPDLPFGMVEQLRSAGTSCAVVNAATIVNGCRAIKSAAELALLRQAKRMTLEVQRRAARILRPGIRASEVATFIDQAHKAVGSAGSTFCIVQFGTSTAFPHGLPADDLLQEGNMVLIDTGCAVQGYQSDITRSYVFGTPSAEQRRIWDIEREAQIALFEAARPGVTCEDLDGTARRTLMRHGLGPDYALPGLPHRSGHGIGLSIHEAPYLVRGDRTVLRPGMCLSDEPTIVVPGAFGVRLEDHFHVTEDGAAWFTEPSQAIDRPFD</sequence>
<dbReference type="Pfam" id="PF00557">
    <property type="entry name" value="Peptidase_M24"/>
    <property type="match status" value="1"/>
</dbReference>
<dbReference type="SUPFAM" id="SSF55920">
    <property type="entry name" value="Creatinase/aminopeptidase"/>
    <property type="match status" value="1"/>
</dbReference>
<dbReference type="RefSeq" id="WP_170170894.1">
    <property type="nucleotide sequence ID" value="NZ_JABEOU010000038.1"/>
</dbReference>
<dbReference type="InterPro" id="IPR000587">
    <property type="entry name" value="Creatinase_N"/>
</dbReference>
<dbReference type="Proteomes" id="UP000550136">
    <property type="component" value="Unassembled WGS sequence"/>
</dbReference>
<proteinExistence type="predicted"/>
<dbReference type="Gene3D" id="3.40.350.10">
    <property type="entry name" value="Creatinase/prolidase N-terminal domain"/>
    <property type="match status" value="1"/>
</dbReference>
<name>A0A7Y2KR60_SPHPI</name>
<feature type="domain" description="Creatinase N-terminal" evidence="2">
    <location>
        <begin position="32"/>
        <end position="164"/>
    </location>
</feature>
<evidence type="ECO:0000259" key="1">
    <source>
        <dbReference type="Pfam" id="PF00557"/>
    </source>
</evidence>
<evidence type="ECO:0000259" key="2">
    <source>
        <dbReference type="Pfam" id="PF01321"/>
    </source>
</evidence>
<comment type="caution">
    <text evidence="3">The sequence shown here is derived from an EMBL/GenBank/DDBJ whole genome shotgun (WGS) entry which is preliminary data.</text>
</comment>
<gene>
    <name evidence="3" type="ORF">HKX06_14575</name>
</gene>
<dbReference type="Pfam" id="PF01321">
    <property type="entry name" value="Creatinase_N"/>
    <property type="match status" value="1"/>
</dbReference>
<dbReference type="Gene3D" id="3.90.230.10">
    <property type="entry name" value="Creatinase/methionine aminopeptidase superfamily"/>
    <property type="match status" value="1"/>
</dbReference>
<keyword evidence="3" id="KW-0378">Hydrolase</keyword>